<dbReference type="Pfam" id="PF00445">
    <property type="entry name" value="Ribonuclease_T2"/>
    <property type="match status" value="1"/>
</dbReference>
<gene>
    <name evidence="3" type="ORF">FSP39_009762</name>
</gene>
<dbReference type="EMBL" id="VSWD01000009">
    <property type="protein sequence ID" value="KAK3092993.1"/>
    <property type="molecule type" value="Genomic_DNA"/>
</dbReference>
<dbReference type="PANTHER" id="PTHR11240:SF22">
    <property type="entry name" value="RIBONUCLEASE T2"/>
    <property type="match status" value="1"/>
</dbReference>
<dbReference type="GO" id="GO:0003723">
    <property type="term" value="F:RNA binding"/>
    <property type="evidence" value="ECO:0007669"/>
    <property type="project" value="InterPro"/>
</dbReference>
<proteinExistence type="inferred from homology"/>
<dbReference type="InterPro" id="IPR036430">
    <property type="entry name" value="RNase_T2-like_sf"/>
</dbReference>
<dbReference type="GO" id="GO:0006401">
    <property type="term" value="P:RNA catabolic process"/>
    <property type="evidence" value="ECO:0007669"/>
    <property type="project" value="TreeGrafter"/>
</dbReference>
<dbReference type="GO" id="GO:0033897">
    <property type="term" value="F:ribonuclease T2 activity"/>
    <property type="evidence" value="ECO:0007669"/>
    <property type="project" value="InterPro"/>
</dbReference>
<name>A0AA89BW38_PINIB</name>
<accession>A0AA89BW38</accession>
<dbReference type="AlphaFoldDB" id="A0AA89BW38"/>
<dbReference type="Proteomes" id="UP001186944">
    <property type="component" value="Unassembled WGS sequence"/>
</dbReference>
<dbReference type="PANTHER" id="PTHR11240">
    <property type="entry name" value="RIBONUCLEASE T2"/>
    <property type="match status" value="1"/>
</dbReference>
<evidence type="ECO:0000256" key="1">
    <source>
        <dbReference type="ARBA" id="ARBA00007469"/>
    </source>
</evidence>
<dbReference type="InterPro" id="IPR001568">
    <property type="entry name" value="RNase_T2-like"/>
</dbReference>
<keyword evidence="4" id="KW-1185">Reference proteome</keyword>
<dbReference type="SUPFAM" id="SSF55895">
    <property type="entry name" value="Ribonuclease Rh-like"/>
    <property type="match status" value="1"/>
</dbReference>
<organism evidence="3 4">
    <name type="scientific">Pinctada imbricata</name>
    <name type="common">Atlantic pearl-oyster</name>
    <name type="synonym">Pinctada martensii</name>
    <dbReference type="NCBI Taxonomy" id="66713"/>
    <lineage>
        <taxon>Eukaryota</taxon>
        <taxon>Metazoa</taxon>
        <taxon>Spiralia</taxon>
        <taxon>Lophotrochozoa</taxon>
        <taxon>Mollusca</taxon>
        <taxon>Bivalvia</taxon>
        <taxon>Autobranchia</taxon>
        <taxon>Pteriomorphia</taxon>
        <taxon>Pterioida</taxon>
        <taxon>Pterioidea</taxon>
        <taxon>Pteriidae</taxon>
        <taxon>Pinctada</taxon>
    </lineage>
</organism>
<evidence type="ECO:0000313" key="4">
    <source>
        <dbReference type="Proteomes" id="UP001186944"/>
    </source>
</evidence>
<protein>
    <submittedName>
        <fullName evidence="3">Uncharacterized protein</fullName>
    </submittedName>
</protein>
<comment type="caution">
    <text evidence="3">The sequence shown here is derived from an EMBL/GenBank/DDBJ whole genome shotgun (WGS) entry which is preliminary data.</text>
</comment>
<dbReference type="Gene3D" id="3.90.730.10">
    <property type="entry name" value="Ribonuclease T2-like"/>
    <property type="match status" value="1"/>
</dbReference>
<comment type="similarity">
    <text evidence="1 2">Belongs to the RNase T2 family.</text>
</comment>
<evidence type="ECO:0000256" key="2">
    <source>
        <dbReference type="RuleBase" id="RU004328"/>
    </source>
</evidence>
<sequence>MCNFTDSLCSLCVIYYREHEWTKHGTCATSLAATGDIHKYFSKALELKSRYDATKLLSNQGINPDNKTTYPIDAVEAAMKRELSANALVMCAYDEKTKQQLMYEVEICLNKDFNPVDCYPDTDENSSGKRHSSYHKYPHKPTSNCPHKYGFYYLPIPGMYTVDKHTGFKRDSEMHFKDLDYYLRRWKLIKDKLVSNMEESNNESY</sequence>
<reference evidence="3" key="1">
    <citation type="submission" date="2019-08" db="EMBL/GenBank/DDBJ databases">
        <title>The improved chromosome-level genome for the pearl oyster Pinctada fucata martensii using PacBio sequencing and Hi-C.</title>
        <authorList>
            <person name="Zheng Z."/>
        </authorList>
    </citation>
    <scope>NUCLEOTIDE SEQUENCE</scope>
    <source>
        <strain evidence="3">ZZ-2019</strain>
        <tissue evidence="3">Adductor muscle</tissue>
    </source>
</reference>
<dbReference type="GO" id="GO:0005576">
    <property type="term" value="C:extracellular region"/>
    <property type="evidence" value="ECO:0007669"/>
    <property type="project" value="TreeGrafter"/>
</dbReference>
<evidence type="ECO:0000313" key="3">
    <source>
        <dbReference type="EMBL" id="KAK3092993.1"/>
    </source>
</evidence>